<protein>
    <recommendedName>
        <fullName evidence="4">Non-canonical purine NTP pyrophosphatase</fullName>
    </recommendedName>
</protein>
<evidence type="ECO:0000313" key="2">
    <source>
        <dbReference type="EMBL" id="OGM69781.1"/>
    </source>
</evidence>
<accession>A0A1F8C091</accession>
<evidence type="ECO:0008006" key="4">
    <source>
        <dbReference type="Google" id="ProtNLM"/>
    </source>
</evidence>
<dbReference type="GO" id="GO:0047429">
    <property type="term" value="F:nucleoside triphosphate diphosphatase activity"/>
    <property type="evidence" value="ECO:0007669"/>
    <property type="project" value="InterPro"/>
</dbReference>
<organism evidence="2 3">
    <name type="scientific">Candidatus Woesebacteria bacterium RIFCSPLOWO2_01_FULL_44_14</name>
    <dbReference type="NCBI Taxonomy" id="1802525"/>
    <lineage>
        <taxon>Bacteria</taxon>
        <taxon>Candidatus Woeseibacteriota</taxon>
    </lineage>
</organism>
<dbReference type="SUPFAM" id="SSF52972">
    <property type="entry name" value="ITPase-like"/>
    <property type="match status" value="1"/>
</dbReference>
<dbReference type="Proteomes" id="UP000178429">
    <property type="component" value="Unassembled WGS sequence"/>
</dbReference>
<dbReference type="EMBL" id="MGHL01000008">
    <property type="protein sequence ID" value="OGM69781.1"/>
    <property type="molecule type" value="Genomic_DNA"/>
</dbReference>
<dbReference type="InterPro" id="IPR002637">
    <property type="entry name" value="RdgB/HAM1"/>
</dbReference>
<reference evidence="2 3" key="1">
    <citation type="journal article" date="2016" name="Nat. Commun.">
        <title>Thousands of microbial genomes shed light on interconnected biogeochemical processes in an aquifer system.</title>
        <authorList>
            <person name="Anantharaman K."/>
            <person name="Brown C.T."/>
            <person name="Hug L.A."/>
            <person name="Sharon I."/>
            <person name="Castelle C.J."/>
            <person name="Probst A.J."/>
            <person name="Thomas B.C."/>
            <person name="Singh A."/>
            <person name="Wilkins M.J."/>
            <person name="Karaoz U."/>
            <person name="Brodie E.L."/>
            <person name="Williams K.H."/>
            <person name="Hubbard S.S."/>
            <person name="Banfield J.F."/>
        </authorList>
    </citation>
    <scope>NUCLEOTIDE SEQUENCE [LARGE SCALE GENOMIC DNA]</scope>
</reference>
<comment type="caution">
    <text evidence="2">The sequence shown here is derived from an EMBL/GenBank/DDBJ whole genome shotgun (WGS) entry which is preliminary data.</text>
</comment>
<proteinExistence type="predicted"/>
<evidence type="ECO:0000256" key="1">
    <source>
        <dbReference type="ARBA" id="ARBA00022801"/>
    </source>
</evidence>
<name>A0A1F8C091_9BACT</name>
<dbReference type="AlphaFoldDB" id="A0A1F8C091"/>
<dbReference type="InterPro" id="IPR029001">
    <property type="entry name" value="ITPase-like_fam"/>
</dbReference>
<keyword evidence="1" id="KW-0378">Hydrolase</keyword>
<dbReference type="Gene3D" id="3.90.950.10">
    <property type="match status" value="1"/>
</dbReference>
<gene>
    <name evidence="2" type="ORF">A2975_00285</name>
</gene>
<evidence type="ECO:0000313" key="3">
    <source>
        <dbReference type="Proteomes" id="UP000178429"/>
    </source>
</evidence>
<dbReference type="Pfam" id="PF01725">
    <property type="entry name" value="Ham1p_like"/>
    <property type="match status" value="1"/>
</dbReference>
<dbReference type="STRING" id="1802525.A2975_00285"/>
<dbReference type="GO" id="GO:0009143">
    <property type="term" value="P:nucleoside triphosphate catabolic process"/>
    <property type="evidence" value="ECO:0007669"/>
    <property type="project" value="InterPro"/>
</dbReference>
<sequence>MEIDALGGEPGIHVRRWDGTRMTDMGIINYCLEKLTGVVPEERSAKFRTVVALGIPGIGIELWEGTLKGFILDQADLNYLMKGFPFESLFFVPEFGEDGMLLGEIHRLSGKAKNKYLTHRERAIKAALPRIRELL</sequence>